<organism evidence="9 10">
    <name type="scientific">Schaalia canis</name>
    <dbReference type="NCBI Taxonomy" id="100469"/>
    <lineage>
        <taxon>Bacteria</taxon>
        <taxon>Bacillati</taxon>
        <taxon>Actinomycetota</taxon>
        <taxon>Actinomycetes</taxon>
        <taxon>Actinomycetales</taxon>
        <taxon>Actinomycetaceae</taxon>
        <taxon>Schaalia</taxon>
    </lineage>
</organism>
<evidence type="ECO:0000256" key="1">
    <source>
        <dbReference type="ARBA" id="ARBA00004651"/>
    </source>
</evidence>
<evidence type="ECO:0000313" key="9">
    <source>
        <dbReference type="EMBL" id="RRC96462.1"/>
    </source>
</evidence>
<keyword evidence="2" id="KW-1003">Cell membrane</keyword>
<accession>A0A3P1SJG1</accession>
<feature type="transmembrane region" description="Helical" evidence="7">
    <location>
        <begin position="261"/>
        <end position="283"/>
    </location>
</feature>
<reference evidence="9 10" key="1">
    <citation type="submission" date="2018-11" db="EMBL/GenBank/DDBJ databases">
        <title>Genomes From Bacteria Associated with the Canine Oral Cavity: a Test Case for Automated Genome-Based Taxonomic Assignment.</title>
        <authorList>
            <person name="Coil D.A."/>
            <person name="Jospin G."/>
            <person name="Darling A.E."/>
            <person name="Wallis C."/>
            <person name="Davis I.J."/>
            <person name="Harris S."/>
            <person name="Eisen J.A."/>
            <person name="Holcombe L.J."/>
            <person name="O'Flynn C."/>
        </authorList>
    </citation>
    <scope>NUCLEOTIDE SEQUENCE [LARGE SCALE GENOMIC DNA]</scope>
    <source>
        <strain evidence="9 10">OH770</strain>
    </source>
</reference>
<evidence type="ECO:0000256" key="5">
    <source>
        <dbReference type="ARBA" id="ARBA00023136"/>
    </source>
</evidence>
<feature type="transmembrane region" description="Helical" evidence="7">
    <location>
        <begin position="342"/>
        <end position="364"/>
    </location>
</feature>
<evidence type="ECO:0000256" key="6">
    <source>
        <dbReference type="ARBA" id="ARBA00038076"/>
    </source>
</evidence>
<dbReference type="Pfam" id="PF02687">
    <property type="entry name" value="FtsX"/>
    <property type="match status" value="1"/>
</dbReference>
<dbReference type="InterPro" id="IPR003838">
    <property type="entry name" value="ABC3_permease_C"/>
</dbReference>
<evidence type="ECO:0000256" key="7">
    <source>
        <dbReference type="SAM" id="Phobius"/>
    </source>
</evidence>
<keyword evidence="5 7" id="KW-0472">Membrane</keyword>
<name>A0A3P1SJG1_9ACTO</name>
<comment type="caution">
    <text evidence="9">The sequence shown here is derived from an EMBL/GenBank/DDBJ whole genome shotgun (WGS) entry which is preliminary data.</text>
</comment>
<dbReference type="Proteomes" id="UP000280444">
    <property type="component" value="Unassembled WGS sequence"/>
</dbReference>
<dbReference type="RefSeq" id="WP_124868071.1">
    <property type="nucleotide sequence ID" value="NZ_RQZF01000001.1"/>
</dbReference>
<evidence type="ECO:0000256" key="3">
    <source>
        <dbReference type="ARBA" id="ARBA00022692"/>
    </source>
</evidence>
<evidence type="ECO:0000256" key="4">
    <source>
        <dbReference type="ARBA" id="ARBA00022989"/>
    </source>
</evidence>
<protein>
    <submittedName>
        <fullName evidence="9">FtsX-like permease family protein</fullName>
    </submittedName>
</protein>
<feature type="transmembrane region" description="Helical" evidence="7">
    <location>
        <begin position="304"/>
        <end position="330"/>
    </location>
</feature>
<proteinExistence type="inferred from homology"/>
<dbReference type="PANTHER" id="PTHR30572:SF4">
    <property type="entry name" value="ABC TRANSPORTER PERMEASE YTRF"/>
    <property type="match status" value="1"/>
</dbReference>
<keyword evidence="10" id="KW-1185">Reference proteome</keyword>
<dbReference type="InterPro" id="IPR050250">
    <property type="entry name" value="Macrolide_Exporter_MacB"/>
</dbReference>
<comment type="subcellular location">
    <subcellularLocation>
        <location evidence="1">Cell membrane</location>
        <topology evidence="1">Multi-pass membrane protein</topology>
    </subcellularLocation>
</comment>
<comment type="similarity">
    <text evidence="6">Belongs to the ABC-4 integral membrane protein family.</text>
</comment>
<evidence type="ECO:0000256" key="2">
    <source>
        <dbReference type="ARBA" id="ARBA00022475"/>
    </source>
</evidence>
<dbReference type="GO" id="GO:0005886">
    <property type="term" value="C:plasma membrane"/>
    <property type="evidence" value="ECO:0007669"/>
    <property type="project" value="UniProtKB-SubCell"/>
</dbReference>
<evidence type="ECO:0000259" key="8">
    <source>
        <dbReference type="Pfam" id="PF02687"/>
    </source>
</evidence>
<dbReference type="EMBL" id="RQZF01000001">
    <property type="protein sequence ID" value="RRC96462.1"/>
    <property type="molecule type" value="Genomic_DNA"/>
</dbReference>
<dbReference type="AlphaFoldDB" id="A0A3P1SJG1"/>
<dbReference type="GO" id="GO:0022857">
    <property type="term" value="F:transmembrane transporter activity"/>
    <property type="evidence" value="ECO:0007669"/>
    <property type="project" value="TreeGrafter"/>
</dbReference>
<dbReference type="PANTHER" id="PTHR30572">
    <property type="entry name" value="MEMBRANE COMPONENT OF TRANSPORTER-RELATED"/>
    <property type="match status" value="1"/>
</dbReference>
<evidence type="ECO:0000313" key="10">
    <source>
        <dbReference type="Proteomes" id="UP000280444"/>
    </source>
</evidence>
<sequence>MRTQRPRVLWPFLREIILSCRAQLVTSLVVLLIAGGAVGAVLGTAGLSAAAQSKVLSTVDNVGTRSISIYSTNPTVPLEPSILDALERLDIVESAIGFSVTVDVVNAEVNAGKRVGARLVYGGFARELLERASTHAASHYGDGLAGFATPDAYDLLGLPAEGGGVRVAHDGKEITVIGDITLPEHLAELSPTILVPVERPEGLSAIFLAARSADELPLLTELVRGQMRGYTSQEYNLATSQAYASLRAAIDGELTASSHSLIVGVLGAGAGATMLVVWAVVLLRRKDLGRRRALGASRLMIIGLTVGQVAVLTLLGAGIGAGVASAIMVALGQPVPPWDFHVAVSVALVSASTLLCIVPALWAAQRDPLTELRVP</sequence>
<feature type="domain" description="ABC3 transporter permease C-terminal" evidence="8">
    <location>
        <begin position="262"/>
        <end position="359"/>
    </location>
</feature>
<keyword evidence="3 7" id="KW-0812">Transmembrane</keyword>
<keyword evidence="4 7" id="KW-1133">Transmembrane helix</keyword>
<dbReference type="OrthoDB" id="4859440at2"/>
<gene>
    <name evidence="9" type="ORF">EII11_02145</name>
</gene>